<dbReference type="InterPro" id="IPR000569">
    <property type="entry name" value="HECT_dom"/>
</dbReference>
<dbReference type="AlphaFoldDB" id="A0A8T1XA86"/>
<feature type="region of interest" description="Disordered" evidence="7">
    <location>
        <begin position="162"/>
        <end position="185"/>
    </location>
</feature>
<keyword evidence="8" id="KW-1133">Transmembrane helix</keyword>
<evidence type="ECO:0000256" key="2">
    <source>
        <dbReference type="ARBA" id="ARBA00004906"/>
    </source>
</evidence>
<keyword evidence="5 6" id="KW-0833">Ubl conjugation pathway</keyword>
<comment type="pathway">
    <text evidence="2">Protein modification; protein ubiquitination.</text>
</comment>
<keyword evidence="11" id="KW-1185">Reference proteome</keyword>
<evidence type="ECO:0000256" key="3">
    <source>
        <dbReference type="ARBA" id="ARBA00012485"/>
    </source>
</evidence>
<dbReference type="GO" id="GO:0005737">
    <property type="term" value="C:cytoplasm"/>
    <property type="evidence" value="ECO:0007669"/>
    <property type="project" value="TreeGrafter"/>
</dbReference>
<feature type="domain" description="HECT" evidence="9">
    <location>
        <begin position="275"/>
        <end position="618"/>
    </location>
</feature>
<dbReference type="EC" id="2.3.2.26" evidence="3"/>
<gene>
    <name evidence="10" type="ORF">PHYBOEH_006270</name>
</gene>
<dbReference type="FunFam" id="3.30.2160.10:FF:000001">
    <property type="entry name" value="E3 ubiquitin-protein ligase NEDD4-like"/>
    <property type="match status" value="1"/>
</dbReference>
<evidence type="ECO:0000256" key="4">
    <source>
        <dbReference type="ARBA" id="ARBA00022679"/>
    </source>
</evidence>
<dbReference type="GO" id="GO:0061630">
    <property type="term" value="F:ubiquitin protein ligase activity"/>
    <property type="evidence" value="ECO:0007669"/>
    <property type="project" value="UniProtKB-EC"/>
</dbReference>
<protein>
    <recommendedName>
        <fullName evidence="3">HECT-type E3 ubiquitin transferase</fullName>
        <ecNumber evidence="3">2.3.2.26</ecNumber>
    </recommendedName>
</protein>
<comment type="catalytic activity">
    <reaction evidence="1">
        <text>S-ubiquitinyl-[E2 ubiquitin-conjugating enzyme]-L-cysteine + [acceptor protein]-L-lysine = [E2 ubiquitin-conjugating enzyme]-L-cysteine + N(6)-ubiquitinyl-[acceptor protein]-L-lysine.</text>
        <dbReference type="EC" id="2.3.2.26"/>
    </reaction>
</comment>
<reference evidence="10" key="1">
    <citation type="submission" date="2021-02" db="EMBL/GenBank/DDBJ databases">
        <authorList>
            <person name="Palmer J.M."/>
        </authorList>
    </citation>
    <scope>NUCLEOTIDE SEQUENCE</scope>
    <source>
        <strain evidence="10">SCRP23</strain>
    </source>
</reference>
<evidence type="ECO:0000256" key="7">
    <source>
        <dbReference type="SAM" id="MobiDB-lite"/>
    </source>
</evidence>
<organism evidence="10 11">
    <name type="scientific">Phytophthora boehmeriae</name>
    <dbReference type="NCBI Taxonomy" id="109152"/>
    <lineage>
        <taxon>Eukaryota</taxon>
        <taxon>Sar</taxon>
        <taxon>Stramenopiles</taxon>
        <taxon>Oomycota</taxon>
        <taxon>Peronosporomycetes</taxon>
        <taxon>Peronosporales</taxon>
        <taxon>Peronosporaceae</taxon>
        <taxon>Phytophthora</taxon>
    </lineage>
</organism>
<dbReference type="OrthoDB" id="8068875at2759"/>
<feature type="compositionally biased region" description="Basic and acidic residues" evidence="7">
    <location>
        <begin position="164"/>
        <end position="176"/>
    </location>
</feature>
<evidence type="ECO:0000313" key="11">
    <source>
        <dbReference type="Proteomes" id="UP000693981"/>
    </source>
</evidence>
<evidence type="ECO:0000256" key="8">
    <source>
        <dbReference type="SAM" id="Phobius"/>
    </source>
</evidence>
<comment type="caution">
    <text evidence="10">The sequence shown here is derived from an EMBL/GenBank/DDBJ whole genome shotgun (WGS) entry which is preliminary data.</text>
</comment>
<evidence type="ECO:0000259" key="9">
    <source>
        <dbReference type="PROSITE" id="PS50237"/>
    </source>
</evidence>
<dbReference type="GO" id="GO:0006511">
    <property type="term" value="P:ubiquitin-dependent protein catabolic process"/>
    <property type="evidence" value="ECO:0007669"/>
    <property type="project" value="TreeGrafter"/>
</dbReference>
<evidence type="ECO:0000313" key="10">
    <source>
        <dbReference type="EMBL" id="KAG7400330.1"/>
    </source>
</evidence>
<dbReference type="EMBL" id="JAGDFL010000033">
    <property type="protein sequence ID" value="KAG7400330.1"/>
    <property type="molecule type" value="Genomic_DNA"/>
</dbReference>
<name>A0A8T1XA86_9STRA</name>
<evidence type="ECO:0000256" key="1">
    <source>
        <dbReference type="ARBA" id="ARBA00000885"/>
    </source>
</evidence>
<dbReference type="PANTHER" id="PTHR11254:SF440">
    <property type="entry name" value="E3 UBIQUITIN-PROTEIN LIGASE NEDD-4"/>
    <property type="match status" value="1"/>
</dbReference>
<dbReference type="GO" id="GO:0016567">
    <property type="term" value="P:protein ubiquitination"/>
    <property type="evidence" value="ECO:0007669"/>
    <property type="project" value="TreeGrafter"/>
</dbReference>
<dbReference type="InterPro" id="IPR050409">
    <property type="entry name" value="E3_ubiq-protein_ligase"/>
</dbReference>
<dbReference type="CDD" id="cd00078">
    <property type="entry name" value="HECTc"/>
    <property type="match status" value="1"/>
</dbReference>
<dbReference type="PROSITE" id="PS50237">
    <property type="entry name" value="HECT"/>
    <property type="match status" value="1"/>
</dbReference>
<accession>A0A8T1XA86</accession>
<evidence type="ECO:0000256" key="6">
    <source>
        <dbReference type="PROSITE-ProRule" id="PRU00104"/>
    </source>
</evidence>
<feature type="transmembrane region" description="Helical" evidence="8">
    <location>
        <begin position="16"/>
        <end position="35"/>
    </location>
</feature>
<dbReference type="SMART" id="SM00119">
    <property type="entry name" value="HECTc"/>
    <property type="match status" value="1"/>
</dbReference>
<proteinExistence type="predicted"/>
<dbReference type="PANTHER" id="PTHR11254">
    <property type="entry name" value="HECT DOMAIN UBIQUITIN-PROTEIN LIGASE"/>
    <property type="match status" value="1"/>
</dbReference>
<evidence type="ECO:0000256" key="5">
    <source>
        <dbReference type="ARBA" id="ARBA00022786"/>
    </source>
</evidence>
<dbReference type="Proteomes" id="UP000693981">
    <property type="component" value="Unassembled WGS sequence"/>
</dbReference>
<sequence>MAPLLQFVSLLSIADFSGYCVVLILATALLAHSFLRKSASAETTRRMQLSAEQLADRRIATAKREAERGFAACVACGFKNFSRLVHCALCGLSSDLSPELPVAIQEKSSEGKVLPLLPVHKRKEWTRQLDAHNRLVWRRCKLPDDDHSPGYILRFELPPQAEPEAERSALQRRERSLSTGYDPSSGVQFELLEPRDVVSTEFPLPPAPGDVVDSVDGLKKLAVDLAGQDFPTKYAYFIANATALLQSGNRQDHSFLSVHRDYILEQSTQHINCIRETDIRSARIDVNFIGEGEASTNEKSAGGLHREWLTLLNERLVDPTVGLFSCTQRSDQTYFINPQSKRVLGPDHLQHYRAAGRLVGRAMLEGAVLNFHLCVPLLKMMLGTPVTFADLEDLDADMYRTLTWLLDNDGAEALELDFTVTQFRDEHGTQTMELIPAGRNIEVNDDNKFEFVDRKFRFTLFESVAPQLAAFLKGFYEVVPQRLLLLFDYEELDYLLCGSDKIDVSDWQQHTRLALESRSEVTWFWDVVKDMPSIYQQRLLQFSTGCSRVPLVGFQGLTSYDGQLCEFTLTDANDTSYFRSHACHNILELPCFTSKDELRSALYAALHNEANNCDGRVV</sequence>
<dbReference type="FunFam" id="3.30.2410.10:FF:000009">
    <property type="entry name" value="Probable E3 ubiquitin-protein ligase HECTD2"/>
    <property type="match status" value="1"/>
</dbReference>
<keyword evidence="8" id="KW-0812">Transmembrane</keyword>
<keyword evidence="8" id="KW-0472">Membrane</keyword>
<feature type="active site" description="Glycyl thioester intermediate" evidence="6">
    <location>
        <position position="583"/>
    </location>
</feature>
<keyword evidence="4" id="KW-0808">Transferase</keyword>
<dbReference type="Pfam" id="PF00632">
    <property type="entry name" value="HECT"/>
    <property type="match status" value="1"/>
</dbReference>